<dbReference type="Pfam" id="PF01551">
    <property type="entry name" value="Peptidase_M23"/>
    <property type="match status" value="1"/>
</dbReference>
<keyword evidence="4" id="KW-0378">Hydrolase</keyword>
<dbReference type="CDD" id="cd12797">
    <property type="entry name" value="M23_peptidase"/>
    <property type="match status" value="1"/>
</dbReference>
<keyword evidence="10" id="KW-1185">Reference proteome</keyword>
<accession>A0A6M1S1C5</accession>
<dbReference type="RefSeq" id="WP_163899387.1">
    <property type="nucleotide sequence ID" value="NZ_CP048427.1"/>
</dbReference>
<organism evidence="9 10">
    <name type="scientific">Rhizobium daejeonense</name>
    <dbReference type="NCBI Taxonomy" id="240521"/>
    <lineage>
        <taxon>Bacteria</taxon>
        <taxon>Pseudomonadati</taxon>
        <taxon>Pseudomonadota</taxon>
        <taxon>Alphaproteobacteria</taxon>
        <taxon>Hyphomicrobiales</taxon>
        <taxon>Rhizobiaceae</taxon>
        <taxon>Rhizobium/Agrobacterium group</taxon>
        <taxon>Rhizobium</taxon>
    </lineage>
</organism>
<dbReference type="GO" id="GO:0004222">
    <property type="term" value="F:metalloendopeptidase activity"/>
    <property type="evidence" value="ECO:0007669"/>
    <property type="project" value="TreeGrafter"/>
</dbReference>
<evidence type="ECO:0000313" key="10">
    <source>
        <dbReference type="Proteomes" id="UP000477849"/>
    </source>
</evidence>
<dbReference type="SUPFAM" id="SSF51261">
    <property type="entry name" value="Duplicated hybrid motif"/>
    <property type="match status" value="1"/>
</dbReference>
<evidence type="ECO:0000256" key="3">
    <source>
        <dbReference type="ARBA" id="ARBA00022723"/>
    </source>
</evidence>
<dbReference type="FunFam" id="2.70.70.10:FF:000006">
    <property type="entry name" value="M23 family peptidase"/>
    <property type="match status" value="1"/>
</dbReference>
<evidence type="ECO:0000259" key="8">
    <source>
        <dbReference type="Pfam" id="PF01551"/>
    </source>
</evidence>
<dbReference type="PANTHER" id="PTHR21666">
    <property type="entry name" value="PEPTIDASE-RELATED"/>
    <property type="match status" value="1"/>
</dbReference>
<feature type="domain" description="M23ase beta-sheet core" evidence="8">
    <location>
        <begin position="341"/>
        <end position="435"/>
    </location>
</feature>
<name>A0A6M1S1C5_9HYPH</name>
<dbReference type="Proteomes" id="UP000477849">
    <property type="component" value="Unassembled WGS sequence"/>
</dbReference>
<evidence type="ECO:0000256" key="2">
    <source>
        <dbReference type="ARBA" id="ARBA00022670"/>
    </source>
</evidence>
<keyword evidence="5" id="KW-0862">Zinc</keyword>
<feature type="transmembrane region" description="Helical" evidence="7">
    <location>
        <begin position="48"/>
        <end position="73"/>
    </location>
</feature>
<dbReference type="InterPro" id="IPR050570">
    <property type="entry name" value="Cell_wall_metabolism_enzyme"/>
</dbReference>
<dbReference type="InterPro" id="IPR011055">
    <property type="entry name" value="Dup_hybrid_motif"/>
</dbReference>
<dbReference type="EMBL" id="JAAKZH010000001">
    <property type="protein sequence ID" value="NGO63027.1"/>
    <property type="molecule type" value="Genomic_DNA"/>
</dbReference>
<comment type="caution">
    <text evidence="9">The sequence shown here is derived from an EMBL/GenBank/DDBJ whole genome shotgun (WGS) entry which is preliminary data.</text>
</comment>
<evidence type="ECO:0000256" key="1">
    <source>
        <dbReference type="ARBA" id="ARBA00001947"/>
    </source>
</evidence>
<reference evidence="9 10" key="1">
    <citation type="submission" date="2020-02" db="EMBL/GenBank/DDBJ databases">
        <title>Genome sequence of the type strain CCBAU10050 of Rhizobium daejeonense.</title>
        <authorList>
            <person name="Gao J."/>
            <person name="Sun J."/>
        </authorList>
    </citation>
    <scope>NUCLEOTIDE SEQUENCE [LARGE SCALE GENOMIC DNA]</scope>
    <source>
        <strain evidence="9 10">CCBAU10050</strain>
    </source>
</reference>
<keyword evidence="2" id="KW-0645">Protease</keyword>
<keyword evidence="7" id="KW-0812">Transmembrane</keyword>
<proteinExistence type="predicted"/>
<evidence type="ECO:0000313" key="9">
    <source>
        <dbReference type="EMBL" id="NGO63027.1"/>
    </source>
</evidence>
<sequence>MKSAYGRWDRGNRVATSAGNRVFGKRRQPHVVILARGDKIRHMTVHPWMAAVAFCFVGVMAIGYLGATTYLVFRDDLIGASMARQARMQHDYEDRIAALRAQVDRVTSRQLLDQQVVEEKVEKLLEQQMALSSRHGRLDALLDRAEAAGALPISIPVPNEKPEVTGKRASLSGGLDAIENLLGRKTASAKPASEKTSGTGTSALGYVPLTDTAADRSDRLFSQMTLSLKDIEHDQIDRVQKLADGASETASQISGILQRNGIPLDQVDENAGMDAIGGPYVAPQAAEAFNSSLNELDTALSRLESVRATAIRMPFANPAPGREITSRFGNRLDPFFGRLAMHAGIDFRSPVGGEIRATGAGKVVTAGPSGGYGNMVEIDHGLGFSTRFGHMSKVVVKVGDEVNPGDVIGYSGNTGRSTGPHIHYEVRRNGEAVDPMQFLNAGMKLTSLID</sequence>
<dbReference type="PANTHER" id="PTHR21666:SF288">
    <property type="entry name" value="CELL DIVISION PROTEIN YTFB"/>
    <property type="match status" value="1"/>
</dbReference>
<dbReference type="InterPro" id="IPR016047">
    <property type="entry name" value="M23ase_b-sheet_dom"/>
</dbReference>
<keyword evidence="7" id="KW-1133">Transmembrane helix</keyword>
<dbReference type="GO" id="GO:0006508">
    <property type="term" value="P:proteolysis"/>
    <property type="evidence" value="ECO:0007669"/>
    <property type="project" value="UniProtKB-KW"/>
</dbReference>
<keyword evidence="6" id="KW-0482">Metalloprotease</keyword>
<comment type="cofactor">
    <cofactor evidence="1">
        <name>Zn(2+)</name>
        <dbReference type="ChEBI" id="CHEBI:29105"/>
    </cofactor>
</comment>
<keyword evidence="3" id="KW-0479">Metal-binding</keyword>
<dbReference type="Gene3D" id="2.70.70.10">
    <property type="entry name" value="Glucose Permease (Domain IIA)"/>
    <property type="match status" value="1"/>
</dbReference>
<evidence type="ECO:0000256" key="5">
    <source>
        <dbReference type="ARBA" id="ARBA00022833"/>
    </source>
</evidence>
<gene>
    <name evidence="9" type="ORF">G6N76_05030</name>
</gene>
<evidence type="ECO:0000256" key="4">
    <source>
        <dbReference type="ARBA" id="ARBA00022801"/>
    </source>
</evidence>
<protein>
    <submittedName>
        <fullName evidence="9">Peptidoglycan DD-metalloendopeptidase family protein</fullName>
    </submittedName>
</protein>
<evidence type="ECO:0000256" key="7">
    <source>
        <dbReference type="SAM" id="Phobius"/>
    </source>
</evidence>
<dbReference type="GO" id="GO:0046872">
    <property type="term" value="F:metal ion binding"/>
    <property type="evidence" value="ECO:0007669"/>
    <property type="project" value="UniProtKB-KW"/>
</dbReference>
<evidence type="ECO:0000256" key="6">
    <source>
        <dbReference type="ARBA" id="ARBA00023049"/>
    </source>
</evidence>
<dbReference type="AlphaFoldDB" id="A0A6M1S1C5"/>
<keyword evidence="7" id="KW-0472">Membrane</keyword>